<evidence type="ECO:0000256" key="1">
    <source>
        <dbReference type="ARBA" id="ARBA00022679"/>
    </source>
</evidence>
<evidence type="ECO:0000256" key="4">
    <source>
        <dbReference type="RuleBase" id="RU004466"/>
    </source>
</evidence>
<dbReference type="GO" id="GO:0046872">
    <property type="term" value="F:metal ion binding"/>
    <property type="evidence" value="ECO:0007669"/>
    <property type="project" value="UniProtKB-KW"/>
</dbReference>
<dbReference type="Pfam" id="PF00348">
    <property type="entry name" value="polyprenyl_synt"/>
    <property type="match status" value="1"/>
</dbReference>
<dbReference type="SUPFAM" id="SSF48576">
    <property type="entry name" value="Terpenoid synthases"/>
    <property type="match status" value="1"/>
</dbReference>
<comment type="similarity">
    <text evidence="4">Belongs to the FPP/GGPP synthase family.</text>
</comment>
<evidence type="ECO:0000313" key="6">
    <source>
        <dbReference type="EMBL" id="KAH6645043.1"/>
    </source>
</evidence>
<dbReference type="GO" id="GO:0008299">
    <property type="term" value="P:isoprenoid biosynthetic process"/>
    <property type="evidence" value="ECO:0007669"/>
    <property type="project" value="InterPro"/>
</dbReference>
<dbReference type="SFLD" id="SFLDS00005">
    <property type="entry name" value="Isoprenoid_Synthase_Type_I"/>
    <property type="match status" value="1"/>
</dbReference>
<dbReference type="PANTHER" id="PTHR12001">
    <property type="entry name" value="GERANYLGERANYL PYROPHOSPHATE SYNTHASE"/>
    <property type="match status" value="1"/>
</dbReference>
<dbReference type="AlphaFoldDB" id="A0A9P8RIN2"/>
<dbReference type="Proteomes" id="UP000758603">
    <property type="component" value="Unassembled WGS sequence"/>
</dbReference>
<dbReference type="OrthoDB" id="6921389at2759"/>
<keyword evidence="2" id="KW-0479">Metal-binding</keyword>
<dbReference type="GO" id="GO:0004659">
    <property type="term" value="F:prenyltransferase activity"/>
    <property type="evidence" value="ECO:0007669"/>
    <property type="project" value="InterPro"/>
</dbReference>
<reference evidence="6" key="1">
    <citation type="journal article" date="2021" name="Nat. Commun.">
        <title>Genetic determinants of endophytism in the Arabidopsis root mycobiome.</title>
        <authorList>
            <person name="Mesny F."/>
            <person name="Miyauchi S."/>
            <person name="Thiergart T."/>
            <person name="Pickel B."/>
            <person name="Atanasova L."/>
            <person name="Karlsson M."/>
            <person name="Huettel B."/>
            <person name="Barry K.W."/>
            <person name="Haridas S."/>
            <person name="Chen C."/>
            <person name="Bauer D."/>
            <person name="Andreopoulos W."/>
            <person name="Pangilinan J."/>
            <person name="LaButti K."/>
            <person name="Riley R."/>
            <person name="Lipzen A."/>
            <person name="Clum A."/>
            <person name="Drula E."/>
            <person name="Henrissat B."/>
            <person name="Kohler A."/>
            <person name="Grigoriev I.V."/>
            <person name="Martin F.M."/>
            <person name="Hacquard S."/>
        </authorList>
    </citation>
    <scope>NUCLEOTIDE SEQUENCE</scope>
    <source>
        <strain evidence="6">MPI-SDFR-AT-0073</strain>
    </source>
</reference>
<dbReference type="RefSeq" id="XP_045951557.1">
    <property type="nucleotide sequence ID" value="XM_046101037.1"/>
</dbReference>
<dbReference type="CDD" id="cd00685">
    <property type="entry name" value="Trans_IPPS_HT"/>
    <property type="match status" value="1"/>
</dbReference>
<feature type="region of interest" description="Disordered" evidence="5">
    <location>
        <begin position="49"/>
        <end position="74"/>
    </location>
</feature>
<proteinExistence type="inferred from homology"/>
<comment type="caution">
    <text evidence="6">The sequence shown here is derived from an EMBL/GenBank/DDBJ whole genome shotgun (WGS) entry which is preliminary data.</text>
</comment>
<dbReference type="GO" id="GO:0043386">
    <property type="term" value="P:mycotoxin biosynthetic process"/>
    <property type="evidence" value="ECO:0007669"/>
    <property type="project" value="UniProtKB-ARBA"/>
</dbReference>
<name>A0A9P8RIN2_9PEZI</name>
<keyword evidence="7" id="KW-1185">Reference proteome</keyword>
<gene>
    <name evidence="6" type="ORF">BKA67DRAFT_542029</name>
</gene>
<dbReference type="PROSITE" id="PS00444">
    <property type="entry name" value="POLYPRENYL_SYNTHASE_2"/>
    <property type="match status" value="1"/>
</dbReference>
<evidence type="ECO:0000256" key="2">
    <source>
        <dbReference type="ARBA" id="ARBA00022723"/>
    </source>
</evidence>
<dbReference type="InterPro" id="IPR033749">
    <property type="entry name" value="Polyprenyl_synt_CS"/>
</dbReference>
<accession>A0A9P8RIN2</accession>
<dbReference type="InterPro" id="IPR000092">
    <property type="entry name" value="Polyprenyl_synt"/>
</dbReference>
<organism evidence="6 7">
    <name type="scientific">Truncatella angustata</name>
    <dbReference type="NCBI Taxonomy" id="152316"/>
    <lineage>
        <taxon>Eukaryota</taxon>
        <taxon>Fungi</taxon>
        <taxon>Dikarya</taxon>
        <taxon>Ascomycota</taxon>
        <taxon>Pezizomycotina</taxon>
        <taxon>Sordariomycetes</taxon>
        <taxon>Xylariomycetidae</taxon>
        <taxon>Amphisphaeriales</taxon>
        <taxon>Sporocadaceae</taxon>
        <taxon>Truncatella</taxon>
    </lineage>
</organism>
<evidence type="ECO:0000256" key="5">
    <source>
        <dbReference type="SAM" id="MobiDB-lite"/>
    </source>
</evidence>
<keyword evidence="1 4" id="KW-0808">Transferase</keyword>
<dbReference type="Gene3D" id="1.10.600.10">
    <property type="entry name" value="Farnesyl Diphosphate Synthase"/>
    <property type="match status" value="1"/>
</dbReference>
<evidence type="ECO:0000313" key="7">
    <source>
        <dbReference type="Proteomes" id="UP000758603"/>
    </source>
</evidence>
<dbReference type="InterPro" id="IPR008949">
    <property type="entry name" value="Isoprenoid_synthase_dom_sf"/>
</dbReference>
<dbReference type="GO" id="GO:0046165">
    <property type="term" value="P:alcohol biosynthetic process"/>
    <property type="evidence" value="ECO:0007669"/>
    <property type="project" value="UniProtKB-ARBA"/>
</dbReference>
<dbReference type="PROSITE" id="PS00723">
    <property type="entry name" value="POLYPRENYL_SYNTHASE_1"/>
    <property type="match status" value="1"/>
</dbReference>
<sequence length="398" mass="44346">MSCVTKNIANYSVGNPVNNKYNKTMETDMQISETDQSFELPTTPITNSVNGSVVWHDGHDPGTPNTSMGSTDEPGPSFHDTNITILCSSDSHILSSDVIEAPALYIESLPGKKIRDKLADSLNVWLGIEAGGLYQIKHIIGLLHNASLILDDVEDGSAVRRGRPSAHMVFGTPQAINSAGYQINLATKEILKLGDIQCIKSFSEEMEKLYVGQGHDLFWTFNTHRPTVNEYISMVDNKTGALFKMLVSLMETKSHATSSSTWDLKLLVTLLGRYFQIRDDYMNLTSKEYTDQKGFCDDLDEGKFSLPLIYAYQNASDVDSSILNHVLLQRHKSDAMSLTQKHLMLDIIKKTGSLRYTATLLRRLIGEIDKVVGRIEVTTGKENDPLRSLLRKLEVPDE</sequence>
<dbReference type="GeneID" id="70129929"/>
<keyword evidence="3" id="KW-0460">Magnesium</keyword>
<evidence type="ECO:0000256" key="3">
    <source>
        <dbReference type="ARBA" id="ARBA00022842"/>
    </source>
</evidence>
<protein>
    <submittedName>
        <fullName evidence="6">Isoprenoid synthase domain-containing protein</fullName>
    </submittedName>
</protein>
<dbReference type="EMBL" id="JAGPXC010000012">
    <property type="protein sequence ID" value="KAH6645043.1"/>
    <property type="molecule type" value="Genomic_DNA"/>
</dbReference>
<dbReference type="PANTHER" id="PTHR12001:SF44">
    <property type="entry name" value="GERANYLGERANYL PYROPHOSPHATE SYNTHASE"/>
    <property type="match status" value="1"/>
</dbReference>